<accession>A0A8S2NM05</accession>
<evidence type="ECO:0000313" key="3">
    <source>
        <dbReference type="Proteomes" id="UP000681720"/>
    </source>
</evidence>
<feature type="region of interest" description="Disordered" evidence="1">
    <location>
        <begin position="204"/>
        <end position="430"/>
    </location>
</feature>
<feature type="compositionally biased region" description="Low complexity" evidence="1">
    <location>
        <begin position="357"/>
        <end position="368"/>
    </location>
</feature>
<reference evidence="2" key="1">
    <citation type="submission" date="2021-02" db="EMBL/GenBank/DDBJ databases">
        <authorList>
            <person name="Nowell W R."/>
        </authorList>
    </citation>
    <scope>NUCLEOTIDE SEQUENCE</scope>
</reference>
<feature type="region of interest" description="Disordered" evidence="1">
    <location>
        <begin position="696"/>
        <end position="734"/>
    </location>
</feature>
<dbReference type="EMBL" id="CAJOBJ010004678">
    <property type="protein sequence ID" value="CAF4007896.1"/>
    <property type="molecule type" value="Genomic_DNA"/>
</dbReference>
<feature type="region of interest" description="Disordered" evidence="1">
    <location>
        <begin position="660"/>
        <end position="684"/>
    </location>
</feature>
<feature type="compositionally biased region" description="Low complexity" evidence="1">
    <location>
        <begin position="401"/>
        <end position="430"/>
    </location>
</feature>
<comment type="caution">
    <text evidence="2">The sequence shown here is derived from an EMBL/GenBank/DDBJ whole genome shotgun (WGS) entry which is preliminary data.</text>
</comment>
<feature type="compositionally biased region" description="Low complexity" evidence="1">
    <location>
        <begin position="283"/>
        <end position="293"/>
    </location>
</feature>
<name>A0A8S2NM05_9BILA</name>
<feature type="region of interest" description="Disordered" evidence="1">
    <location>
        <begin position="476"/>
        <end position="525"/>
    </location>
</feature>
<feature type="compositionally biased region" description="Basic and acidic residues" evidence="1">
    <location>
        <begin position="250"/>
        <end position="275"/>
    </location>
</feature>
<gene>
    <name evidence="2" type="ORF">GIL414_LOCUS12136</name>
</gene>
<feature type="compositionally biased region" description="Polar residues" evidence="1">
    <location>
        <begin position="294"/>
        <end position="324"/>
    </location>
</feature>
<feature type="compositionally biased region" description="Polar residues" evidence="1">
    <location>
        <begin position="228"/>
        <end position="249"/>
    </location>
</feature>
<evidence type="ECO:0008006" key="4">
    <source>
        <dbReference type="Google" id="ProtNLM"/>
    </source>
</evidence>
<sequence length="823" mass="89216">MSQSEGIYRNPRFVHAVTVGLLGQPVIIQTTERERFHGVLETISPNGDVLLSVAHRLDNNNNDIMGLSTSLIDLLDTVESSAQFLDLNKRIISSSNIVEIIASDIDLAGNGKCMLDENPKVNQLEDERFNRMEHFYGSDDIDPDTFEDLDLGDDGKAGYDPEDMFHTNREKFNTTTDFDESKYTNVPIRQLTADELVDIEKKVSEIEKGGHTEDVDEDDAGVKRPPELNQTQSIDDGNNNTKNNQSSRVHPNDRRSEFRYDGEYNTKRGNWREQRAGGGNNRRGGSNNYSMNNPKTNQRSEQAQYTSSRSSEQSANNRQQQYKPRNNRFPDNRSPHEGRDSPLQITNDEVTRGQRINSGSFSQGQNSGPTSPSTGVPGRTIYSTNSRPPIGRNSPAPYTGSSSSRNNSTTTATTATSSSPTTTTAAAATPANSSYQATALYQQYYQQPFANMAQFVNPTAQQMNVSMMGAQMMPQQAQQQLAGNGPNANTPGAGGMTTPSGGSGPTYKTNNNAVHSGDVGNTGVNNVAPKKAVVSVQRAEQPNVTQQQVAGAQSMVYPTTSIRYYQTDYMGQQAAAAAAAQSMQLQQIPFYYPINTPGIIQTAATAASGVGPPQSIMIPSTSSSAGPATPAAQSIYYPGIYQDPRMYGVYPSAASVNPGGVNPNWQMTRSPPHQQQQQPTDQQRAYVGGQNVVSQLPQQTGVPNNGAGGRSASTSGPSGQTGTVTGGPSMTPQYTLNGSVQATYAYGTPGTWYSAQGQVPSPQTNMPPQVNPYGMIYDQSQQAQQQQPTYVHQNPYEAAYFQQAQQQLTQQGLDTVPPGNYNR</sequence>
<feature type="compositionally biased region" description="Low complexity" evidence="1">
    <location>
        <begin position="671"/>
        <end position="683"/>
    </location>
</feature>
<proteinExistence type="predicted"/>
<feature type="compositionally biased region" description="Basic and acidic residues" evidence="1">
    <location>
        <begin position="204"/>
        <end position="213"/>
    </location>
</feature>
<feature type="compositionally biased region" description="Low complexity" evidence="1">
    <location>
        <begin position="476"/>
        <end position="500"/>
    </location>
</feature>
<organism evidence="2 3">
    <name type="scientific">Rotaria magnacalcarata</name>
    <dbReference type="NCBI Taxonomy" id="392030"/>
    <lineage>
        <taxon>Eukaryota</taxon>
        <taxon>Metazoa</taxon>
        <taxon>Spiralia</taxon>
        <taxon>Gnathifera</taxon>
        <taxon>Rotifera</taxon>
        <taxon>Eurotatoria</taxon>
        <taxon>Bdelloidea</taxon>
        <taxon>Philodinida</taxon>
        <taxon>Philodinidae</taxon>
        <taxon>Rotaria</taxon>
    </lineage>
</organism>
<evidence type="ECO:0000313" key="2">
    <source>
        <dbReference type="EMBL" id="CAF4007896.1"/>
    </source>
</evidence>
<protein>
    <recommendedName>
        <fullName evidence="4">LsmAD domain-containing protein</fullName>
    </recommendedName>
</protein>
<dbReference type="Proteomes" id="UP000681720">
    <property type="component" value="Unassembled WGS sequence"/>
</dbReference>
<dbReference type="AlphaFoldDB" id="A0A8S2NM05"/>
<feature type="compositionally biased region" description="Polar residues" evidence="1">
    <location>
        <begin position="711"/>
        <end position="734"/>
    </location>
</feature>
<feature type="compositionally biased region" description="Basic and acidic residues" evidence="1">
    <location>
        <begin position="328"/>
        <end position="340"/>
    </location>
</feature>
<evidence type="ECO:0000256" key="1">
    <source>
        <dbReference type="SAM" id="MobiDB-lite"/>
    </source>
</evidence>